<protein>
    <submittedName>
        <fullName evidence="1">Uncharacterized protein</fullName>
    </submittedName>
</protein>
<evidence type="ECO:0000313" key="1">
    <source>
        <dbReference type="EMBL" id="TWT58878.1"/>
    </source>
</evidence>
<dbReference type="RefSeq" id="WP_146509571.1">
    <property type="nucleotide sequence ID" value="NZ_SIHI01000001.1"/>
</dbReference>
<comment type="caution">
    <text evidence="1">The sequence shown here is derived from an EMBL/GenBank/DDBJ whole genome shotgun (WGS) entry which is preliminary data.</text>
</comment>
<sequence length="176" mass="19084">MFHAVCHSPANDSSSFDNLDKAATRLSQATILPQKFQGEDNIGNCVLALMVADRYGIDVLTAIHQMANAPGGVIADCQVFQIYLFNQCGRFTPIRYIWTGTEGMMNYGVRAESIELATGQAVTGPVFTVQDALDTEYMAVSISDNNEIPYAEMTQFVGSQLVQKYAPDIAGGLTLS</sequence>
<organism evidence="1 2">
    <name type="scientific">Thalassoglobus neptunius</name>
    <dbReference type="NCBI Taxonomy" id="1938619"/>
    <lineage>
        <taxon>Bacteria</taxon>
        <taxon>Pseudomonadati</taxon>
        <taxon>Planctomycetota</taxon>
        <taxon>Planctomycetia</taxon>
        <taxon>Planctomycetales</taxon>
        <taxon>Planctomycetaceae</taxon>
        <taxon>Thalassoglobus</taxon>
    </lineage>
</organism>
<proteinExistence type="predicted"/>
<gene>
    <name evidence="1" type="ORF">KOR42_22650</name>
</gene>
<dbReference type="OrthoDB" id="1091556at2"/>
<dbReference type="AlphaFoldDB" id="A0A5C5X7V4"/>
<name>A0A5C5X7V4_9PLAN</name>
<accession>A0A5C5X7V4</accession>
<dbReference type="Proteomes" id="UP000317243">
    <property type="component" value="Unassembled WGS sequence"/>
</dbReference>
<evidence type="ECO:0000313" key="2">
    <source>
        <dbReference type="Proteomes" id="UP000317243"/>
    </source>
</evidence>
<reference evidence="1 2" key="1">
    <citation type="submission" date="2019-02" db="EMBL/GenBank/DDBJ databases">
        <title>Deep-cultivation of Planctomycetes and their phenomic and genomic characterization uncovers novel biology.</title>
        <authorList>
            <person name="Wiegand S."/>
            <person name="Jogler M."/>
            <person name="Boedeker C."/>
            <person name="Pinto D."/>
            <person name="Vollmers J."/>
            <person name="Rivas-Marin E."/>
            <person name="Kohn T."/>
            <person name="Peeters S.H."/>
            <person name="Heuer A."/>
            <person name="Rast P."/>
            <person name="Oberbeckmann S."/>
            <person name="Bunk B."/>
            <person name="Jeske O."/>
            <person name="Meyerdierks A."/>
            <person name="Storesund J.E."/>
            <person name="Kallscheuer N."/>
            <person name="Luecker S."/>
            <person name="Lage O.M."/>
            <person name="Pohl T."/>
            <person name="Merkel B.J."/>
            <person name="Hornburger P."/>
            <person name="Mueller R.-W."/>
            <person name="Bruemmer F."/>
            <person name="Labrenz M."/>
            <person name="Spormann A.M."/>
            <person name="Op Den Camp H."/>
            <person name="Overmann J."/>
            <person name="Amann R."/>
            <person name="Jetten M.S.M."/>
            <person name="Mascher T."/>
            <person name="Medema M.H."/>
            <person name="Devos D.P."/>
            <person name="Kaster A.-K."/>
            <person name="Ovreas L."/>
            <person name="Rohde M."/>
            <person name="Galperin M.Y."/>
            <person name="Jogler C."/>
        </authorList>
    </citation>
    <scope>NUCLEOTIDE SEQUENCE [LARGE SCALE GENOMIC DNA]</scope>
    <source>
        <strain evidence="1 2">KOR42</strain>
    </source>
</reference>
<keyword evidence="2" id="KW-1185">Reference proteome</keyword>
<dbReference type="EMBL" id="SIHI01000001">
    <property type="protein sequence ID" value="TWT58878.1"/>
    <property type="molecule type" value="Genomic_DNA"/>
</dbReference>